<feature type="transmembrane region" description="Helical" evidence="2">
    <location>
        <begin position="258"/>
        <end position="274"/>
    </location>
</feature>
<dbReference type="OrthoDB" id="441660at2759"/>
<dbReference type="InterPro" id="IPR036609">
    <property type="entry name" value="LCCL_sf"/>
</dbReference>
<feature type="region of interest" description="Disordered" evidence="1">
    <location>
        <begin position="1"/>
        <end position="36"/>
    </location>
</feature>
<feature type="domain" description="LCCL" evidence="3">
    <location>
        <begin position="149"/>
        <end position="230"/>
    </location>
</feature>
<evidence type="ECO:0000256" key="2">
    <source>
        <dbReference type="SAM" id="Phobius"/>
    </source>
</evidence>
<feature type="transmembrane region" description="Helical" evidence="2">
    <location>
        <begin position="281"/>
        <end position="300"/>
    </location>
</feature>
<dbReference type="SUPFAM" id="SSF69848">
    <property type="entry name" value="LCCL domain"/>
    <property type="match status" value="1"/>
</dbReference>
<feature type="transmembrane region" description="Helical" evidence="2">
    <location>
        <begin position="320"/>
        <end position="338"/>
    </location>
</feature>
<evidence type="ECO:0000313" key="4">
    <source>
        <dbReference type="EMBL" id="KDQ15339.1"/>
    </source>
</evidence>
<dbReference type="PROSITE" id="PS50820">
    <property type="entry name" value="LCCL"/>
    <property type="match status" value="1"/>
</dbReference>
<dbReference type="InterPro" id="IPR004043">
    <property type="entry name" value="LCCL"/>
</dbReference>
<keyword evidence="2" id="KW-0812">Transmembrane</keyword>
<feature type="compositionally biased region" description="Low complexity" evidence="1">
    <location>
        <begin position="14"/>
        <end position="24"/>
    </location>
</feature>
<dbReference type="STRING" id="930990.A0A067MIK7"/>
<proteinExistence type="predicted"/>
<keyword evidence="2" id="KW-0472">Membrane</keyword>
<evidence type="ECO:0000313" key="5">
    <source>
        <dbReference type="Proteomes" id="UP000027195"/>
    </source>
</evidence>
<dbReference type="InterPro" id="IPR051957">
    <property type="entry name" value="CRISP-LCCL_domain"/>
</dbReference>
<gene>
    <name evidence="4" type="ORF">BOTBODRAFT_145116</name>
</gene>
<evidence type="ECO:0000259" key="3">
    <source>
        <dbReference type="PROSITE" id="PS50820"/>
    </source>
</evidence>
<dbReference type="Proteomes" id="UP000027195">
    <property type="component" value="Unassembled WGS sequence"/>
</dbReference>
<dbReference type="PANTHER" id="PTHR31331">
    <property type="entry name" value="LCCL DOMAIN PROTEIN (AFU_ORTHOLOGUE AFUA_5G08630)"/>
    <property type="match status" value="1"/>
</dbReference>
<feature type="transmembrane region" description="Helical" evidence="2">
    <location>
        <begin position="419"/>
        <end position="444"/>
    </location>
</feature>
<dbReference type="HOGENOM" id="CLU_011125_2_0_1"/>
<sequence>MSADFELLPPSPSPTSSTESLLQTSPPPPPTTDLRSKFPRLHRFLVYIRGPPSSALSSHAPPTACPPSLPFESAVIRLSRPFTSPWLLVVLVPLYISSLALLVRSQYFFTPANSFLDCTSSFWRPGNGCGMNGTDCAPFVSDLPFQFRCPAGCSTTILANIRAVGAQEVRWVPLVVGGGDDLSTYRGDSWVCPAAQHAGIISASKGGCGSLSLTGDHTNFLASTAHDLASTSFPSIFPLSYRFHSSTTLSHCEDLRDFAWAFNVFVTCLLFLVLRPKPVVLYWCIICIGVELFSLLASKFWHITFFSDPRDVPPPISDAFGSFLPTLFIAYAFYRCAFRHVLPSFSAAPLERALLYLPTFWMGVYFNFFEYHVPIDRLTADAFERPGALFWLFLIIALLVFIIGNQMRVIRETGWLPVYLGNYILGGMILIVLSLLPGLTLRIHHYIFPMMFMPGTAFPTRLSALYQTFLLGMFLNGVSRWGFDSILQTTAELRRDAPLGSSLPVFLTNSAHPLTPFNSTLFWSPISANLSATEGWTGFSLLIDDVERYAGPLLNYSVAALDWSIPHFFRLAYQRNGLSGDYTRAAIFWPNGTFVDPLPGPS</sequence>
<dbReference type="PANTHER" id="PTHR31331:SF1">
    <property type="entry name" value="CYSTEINE RICH SECRETORY PROTEIN LCCL DOMAIN CONTAINING 2"/>
    <property type="match status" value="1"/>
</dbReference>
<reference evidence="5" key="1">
    <citation type="journal article" date="2014" name="Proc. Natl. Acad. Sci. U.S.A.">
        <title>Extensive sampling of basidiomycete genomes demonstrates inadequacy of the white-rot/brown-rot paradigm for wood decay fungi.</title>
        <authorList>
            <person name="Riley R."/>
            <person name="Salamov A.A."/>
            <person name="Brown D.W."/>
            <person name="Nagy L.G."/>
            <person name="Floudas D."/>
            <person name="Held B.W."/>
            <person name="Levasseur A."/>
            <person name="Lombard V."/>
            <person name="Morin E."/>
            <person name="Otillar R."/>
            <person name="Lindquist E.A."/>
            <person name="Sun H."/>
            <person name="LaButti K.M."/>
            <person name="Schmutz J."/>
            <person name="Jabbour D."/>
            <person name="Luo H."/>
            <person name="Baker S.E."/>
            <person name="Pisabarro A.G."/>
            <person name="Walton J.D."/>
            <person name="Blanchette R.A."/>
            <person name="Henrissat B."/>
            <person name="Martin F."/>
            <person name="Cullen D."/>
            <person name="Hibbett D.S."/>
            <person name="Grigoriev I.V."/>
        </authorList>
    </citation>
    <scope>NUCLEOTIDE SEQUENCE [LARGE SCALE GENOMIC DNA]</scope>
    <source>
        <strain evidence="5">FD-172 SS1</strain>
    </source>
</reference>
<organism evidence="4 5">
    <name type="scientific">Botryobasidium botryosum (strain FD-172 SS1)</name>
    <dbReference type="NCBI Taxonomy" id="930990"/>
    <lineage>
        <taxon>Eukaryota</taxon>
        <taxon>Fungi</taxon>
        <taxon>Dikarya</taxon>
        <taxon>Basidiomycota</taxon>
        <taxon>Agaricomycotina</taxon>
        <taxon>Agaricomycetes</taxon>
        <taxon>Cantharellales</taxon>
        <taxon>Botryobasidiaceae</taxon>
        <taxon>Botryobasidium</taxon>
    </lineage>
</organism>
<evidence type="ECO:0000256" key="1">
    <source>
        <dbReference type="SAM" id="MobiDB-lite"/>
    </source>
</evidence>
<keyword evidence="2" id="KW-1133">Transmembrane helix</keyword>
<name>A0A067MIK7_BOTB1</name>
<accession>A0A067MIK7</accession>
<dbReference type="Gene3D" id="2.170.130.20">
    <property type="entry name" value="LCCL-like domain"/>
    <property type="match status" value="1"/>
</dbReference>
<keyword evidence="5" id="KW-1185">Reference proteome</keyword>
<protein>
    <recommendedName>
        <fullName evidence="3">LCCL domain-containing protein</fullName>
    </recommendedName>
</protein>
<feature type="transmembrane region" description="Helical" evidence="2">
    <location>
        <begin position="388"/>
        <end position="407"/>
    </location>
</feature>
<dbReference type="EMBL" id="KL198032">
    <property type="protein sequence ID" value="KDQ15339.1"/>
    <property type="molecule type" value="Genomic_DNA"/>
</dbReference>
<feature type="transmembrane region" description="Helical" evidence="2">
    <location>
        <begin position="350"/>
        <end position="368"/>
    </location>
</feature>
<dbReference type="InParanoid" id="A0A067MIK7"/>
<dbReference type="AlphaFoldDB" id="A0A067MIK7"/>
<dbReference type="Pfam" id="PF03815">
    <property type="entry name" value="LCCL"/>
    <property type="match status" value="1"/>
</dbReference>